<sequence length="222" mass="25041">MPSMLWMLWMAKWISSALRNREGFRTSSRTRRVLFPGAPHSAPKHSFPAQSTPPPDTHSSRHSPPPCLIPGPCPRFTATWGQSREGAQQPYRTEVGMPVVNAPPSECFSSVFMRFRSYETDGKWPSREQPVEDTLRWIDYEPQVPRLTAILRYSAANGLYQQTTESFWSRLMAVNEPSASQLVAVMEPTPVSSRKRRLDADEEQAAGAQHKNSRSVPGSQRS</sequence>
<reference evidence="3" key="1">
    <citation type="journal article" date="2021" name="Proc. Natl. Acad. Sci. U.S.A.">
        <title>Three genomes in the algal genus Volvox reveal the fate of a haploid sex-determining region after a transition to homothallism.</title>
        <authorList>
            <person name="Yamamoto K."/>
            <person name="Hamaji T."/>
            <person name="Kawai-Toyooka H."/>
            <person name="Matsuzaki R."/>
            <person name="Takahashi F."/>
            <person name="Nishimura Y."/>
            <person name="Kawachi M."/>
            <person name="Noguchi H."/>
            <person name="Minakuchi Y."/>
            <person name="Umen J.G."/>
            <person name="Toyoda A."/>
            <person name="Nozaki H."/>
        </authorList>
    </citation>
    <scope>NUCLEOTIDE SEQUENCE</scope>
    <source>
        <strain evidence="3">NIES-3780</strain>
    </source>
</reference>
<evidence type="ECO:0000313" key="4">
    <source>
        <dbReference type="Proteomes" id="UP000747399"/>
    </source>
</evidence>
<keyword evidence="2" id="KW-0732">Signal</keyword>
<proteinExistence type="predicted"/>
<feature type="region of interest" description="Disordered" evidence="1">
    <location>
        <begin position="34"/>
        <end position="68"/>
    </location>
</feature>
<evidence type="ECO:0000313" key="3">
    <source>
        <dbReference type="EMBL" id="GIL58007.1"/>
    </source>
</evidence>
<name>A0A8J4F569_9CHLO</name>
<accession>A0A8J4F569</accession>
<feature type="region of interest" description="Disordered" evidence="1">
    <location>
        <begin position="185"/>
        <end position="222"/>
    </location>
</feature>
<dbReference type="EMBL" id="BNCO01000029">
    <property type="protein sequence ID" value="GIL58007.1"/>
    <property type="molecule type" value="Genomic_DNA"/>
</dbReference>
<gene>
    <name evidence="3" type="ORF">Vafri_13203</name>
</gene>
<evidence type="ECO:0000256" key="2">
    <source>
        <dbReference type="SAM" id="SignalP"/>
    </source>
</evidence>
<keyword evidence="4" id="KW-1185">Reference proteome</keyword>
<feature type="chain" id="PRO_5035182913" evidence="2">
    <location>
        <begin position="20"/>
        <end position="222"/>
    </location>
</feature>
<organism evidence="3 4">
    <name type="scientific">Volvox africanus</name>
    <dbReference type="NCBI Taxonomy" id="51714"/>
    <lineage>
        <taxon>Eukaryota</taxon>
        <taxon>Viridiplantae</taxon>
        <taxon>Chlorophyta</taxon>
        <taxon>core chlorophytes</taxon>
        <taxon>Chlorophyceae</taxon>
        <taxon>CS clade</taxon>
        <taxon>Chlamydomonadales</taxon>
        <taxon>Volvocaceae</taxon>
        <taxon>Volvox</taxon>
    </lineage>
</organism>
<comment type="caution">
    <text evidence="3">The sequence shown here is derived from an EMBL/GenBank/DDBJ whole genome shotgun (WGS) entry which is preliminary data.</text>
</comment>
<dbReference type="Proteomes" id="UP000747399">
    <property type="component" value="Unassembled WGS sequence"/>
</dbReference>
<protein>
    <submittedName>
        <fullName evidence="3">Uncharacterized protein</fullName>
    </submittedName>
</protein>
<feature type="signal peptide" evidence="2">
    <location>
        <begin position="1"/>
        <end position="19"/>
    </location>
</feature>
<dbReference type="AlphaFoldDB" id="A0A8J4F569"/>
<evidence type="ECO:0000256" key="1">
    <source>
        <dbReference type="SAM" id="MobiDB-lite"/>
    </source>
</evidence>